<sequence>MKKFKILIVDDEEMLLDLFEMLISGEIDCEITTATDGHEAMKILEADSDFQLILSDYKMPKVSGGELFHFNSTRHNIAFFLFSGGDLSDYPEFEHFNTLNPNNRFFNKPFSEKLLIKEIKRLYEALS</sequence>
<keyword evidence="5" id="KW-1185">Reference proteome</keyword>
<comment type="caution">
    <text evidence="4">The sequence shown here is derived from an EMBL/GenBank/DDBJ whole genome shotgun (WGS) entry which is preliminary data.</text>
</comment>
<dbReference type="Proteomes" id="UP001302274">
    <property type="component" value="Unassembled WGS sequence"/>
</dbReference>
<evidence type="ECO:0000256" key="1">
    <source>
        <dbReference type="ARBA" id="ARBA00022553"/>
    </source>
</evidence>
<dbReference type="Pfam" id="PF00072">
    <property type="entry name" value="Response_reg"/>
    <property type="match status" value="1"/>
</dbReference>
<gene>
    <name evidence="4" type="ORF">SHI21_15025</name>
</gene>
<protein>
    <submittedName>
        <fullName evidence="4">Response regulator</fullName>
    </submittedName>
</protein>
<evidence type="ECO:0000313" key="5">
    <source>
        <dbReference type="Proteomes" id="UP001302274"/>
    </source>
</evidence>
<dbReference type="PROSITE" id="PS50110">
    <property type="entry name" value="RESPONSE_REGULATORY"/>
    <property type="match status" value="1"/>
</dbReference>
<dbReference type="InterPro" id="IPR001789">
    <property type="entry name" value="Sig_transdc_resp-reg_receiver"/>
</dbReference>
<name>A0ABU5VZ01_9BACT</name>
<evidence type="ECO:0000259" key="3">
    <source>
        <dbReference type="PROSITE" id="PS50110"/>
    </source>
</evidence>
<dbReference type="PANTHER" id="PTHR44591:SF3">
    <property type="entry name" value="RESPONSE REGULATORY DOMAIN-CONTAINING PROTEIN"/>
    <property type="match status" value="1"/>
</dbReference>
<feature type="domain" description="Response regulatory" evidence="3">
    <location>
        <begin position="5"/>
        <end position="123"/>
    </location>
</feature>
<dbReference type="EMBL" id="JAYGJQ010000002">
    <property type="protein sequence ID" value="MEA9357539.1"/>
    <property type="molecule type" value="Genomic_DNA"/>
</dbReference>
<dbReference type="SUPFAM" id="SSF52172">
    <property type="entry name" value="CheY-like"/>
    <property type="match status" value="1"/>
</dbReference>
<dbReference type="Gene3D" id="3.40.50.2300">
    <property type="match status" value="1"/>
</dbReference>
<dbReference type="InterPro" id="IPR050595">
    <property type="entry name" value="Bact_response_regulator"/>
</dbReference>
<dbReference type="InterPro" id="IPR011006">
    <property type="entry name" value="CheY-like_superfamily"/>
</dbReference>
<reference evidence="4 5" key="1">
    <citation type="submission" date="2023-11" db="EMBL/GenBank/DDBJ databases">
        <title>A Novel Polar Bacteriovorax (B. antarcticus) Isolated from the Biocrust in Antarctica.</title>
        <authorList>
            <person name="Mun W."/>
            <person name="Choi S.Y."/>
            <person name="Mitchell R.J."/>
        </authorList>
    </citation>
    <scope>NUCLEOTIDE SEQUENCE [LARGE SCALE GENOMIC DNA]</scope>
    <source>
        <strain evidence="4 5">PP10</strain>
    </source>
</reference>
<dbReference type="RefSeq" id="WP_323577584.1">
    <property type="nucleotide sequence ID" value="NZ_JAYGJQ010000002.1"/>
</dbReference>
<accession>A0ABU5VZ01</accession>
<feature type="modified residue" description="4-aspartylphosphate" evidence="2">
    <location>
        <position position="56"/>
    </location>
</feature>
<dbReference type="SMART" id="SM00448">
    <property type="entry name" value="REC"/>
    <property type="match status" value="1"/>
</dbReference>
<evidence type="ECO:0000256" key="2">
    <source>
        <dbReference type="PROSITE-ProRule" id="PRU00169"/>
    </source>
</evidence>
<proteinExistence type="predicted"/>
<keyword evidence="1 2" id="KW-0597">Phosphoprotein</keyword>
<organism evidence="4 5">
    <name type="scientific">Bacteriovorax antarcticus</name>
    <dbReference type="NCBI Taxonomy" id="3088717"/>
    <lineage>
        <taxon>Bacteria</taxon>
        <taxon>Pseudomonadati</taxon>
        <taxon>Bdellovibrionota</taxon>
        <taxon>Bacteriovoracia</taxon>
        <taxon>Bacteriovoracales</taxon>
        <taxon>Bacteriovoracaceae</taxon>
        <taxon>Bacteriovorax</taxon>
    </lineage>
</organism>
<evidence type="ECO:0000313" key="4">
    <source>
        <dbReference type="EMBL" id="MEA9357539.1"/>
    </source>
</evidence>
<dbReference type="PANTHER" id="PTHR44591">
    <property type="entry name" value="STRESS RESPONSE REGULATOR PROTEIN 1"/>
    <property type="match status" value="1"/>
</dbReference>